<dbReference type="Proteomes" id="UP000236333">
    <property type="component" value="Unassembled WGS sequence"/>
</dbReference>
<feature type="region of interest" description="Disordered" evidence="1">
    <location>
        <begin position="117"/>
        <end position="155"/>
    </location>
</feature>
<sequence>MAVRYASAGSAGAGAGAPPIAARTSDSWRGGLARSAIATAYAQSQSQSHASVQSLQSLQHLEEGGLLEGRGSSTPQQQHQRTSSGDATSDGSGGAATFSAFSSRLPRLLMSAGRMASAPASSSCSPLKRQASAGCHSPMRAAGGHMAVQRTPTKHTAPSLVSFSPLAASPSTFSPSHHHQGHPCGAGPSTGGGGGALLNGGVSDNSPLGREREEQRKLAVSSISNLTQLRDTVAFDADLPPRDKQVRTQAWAWARGLAGLADAPPPASPATLPCASEGMHMVSGGGGGAALSRLRRSSNGPLSPDSLQSSSMQLSANAVASAGLAAAAAVMHAGGNGGAGGGAGGGVAMRPVASDGGSQGSSATGVADRPAARGAAASPPAGDQPPLQAAQPTAMELGAAHSDAAGLASGSGGRIGPTAASMGVTLLLQQRQAPLDVRCSGLTPQQQRRIHGAGAPGGSPMASQYSGASLGQQGELLASPGVAAHQQQRQQQQQQYELQQQLHIPYPFPGCHLPVPLHVPHPHDPHYHSYQHQASLSHPQPDDLHLPHAAPLPARRGGASSADAPDREPHSWHLAMDIDCGAATTVAGLAPGGAAPFPSPASSIQAVQPLQQRDVDIAAAEGGAGLLFNGSCYEGSGGSSSGGLAAASVTDANLLDSMLENLLAEELPSLGLDTLTRF</sequence>
<reference evidence="2 3" key="1">
    <citation type="journal article" date="2017" name="Mol. Biol. Evol.">
        <title>The 4-celled Tetrabaena socialis nuclear genome reveals the essential components for genetic control of cell number at the origin of multicellularity in the volvocine lineage.</title>
        <authorList>
            <person name="Featherston J."/>
            <person name="Arakaki Y."/>
            <person name="Hanschen E.R."/>
            <person name="Ferris P.J."/>
            <person name="Michod R.E."/>
            <person name="Olson B.J.S.C."/>
            <person name="Nozaki H."/>
            <person name="Durand P.M."/>
        </authorList>
    </citation>
    <scope>NUCLEOTIDE SEQUENCE [LARGE SCALE GENOMIC DNA]</scope>
    <source>
        <strain evidence="2 3">NIES-571</strain>
    </source>
</reference>
<feature type="compositionally biased region" description="Low complexity" evidence="1">
    <location>
        <begin position="43"/>
        <end position="59"/>
    </location>
</feature>
<organism evidence="2 3">
    <name type="scientific">Tetrabaena socialis</name>
    <dbReference type="NCBI Taxonomy" id="47790"/>
    <lineage>
        <taxon>Eukaryota</taxon>
        <taxon>Viridiplantae</taxon>
        <taxon>Chlorophyta</taxon>
        <taxon>core chlorophytes</taxon>
        <taxon>Chlorophyceae</taxon>
        <taxon>CS clade</taxon>
        <taxon>Chlamydomonadales</taxon>
        <taxon>Tetrabaenaceae</taxon>
        <taxon>Tetrabaena</taxon>
    </lineage>
</organism>
<feature type="region of interest" description="Disordered" evidence="1">
    <location>
        <begin position="168"/>
        <end position="219"/>
    </location>
</feature>
<evidence type="ECO:0000313" key="2">
    <source>
        <dbReference type="EMBL" id="PNH09808.1"/>
    </source>
</evidence>
<evidence type="ECO:0000313" key="3">
    <source>
        <dbReference type="Proteomes" id="UP000236333"/>
    </source>
</evidence>
<proteinExistence type="predicted"/>
<feature type="compositionally biased region" description="Polar residues" evidence="1">
    <location>
        <begin position="299"/>
        <end position="309"/>
    </location>
</feature>
<gene>
    <name evidence="2" type="ORF">TSOC_003523</name>
</gene>
<feature type="region of interest" description="Disordered" evidence="1">
    <location>
        <begin position="1"/>
        <end position="27"/>
    </location>
</feature>
<evidence type="ECO:0000256" key="1">
    <source>
        <dbReference type="SAM" id="MobiDB-lite"/>
    </source>
</evidence>
<feature type="region of interest" description="Disordered" evidence="1">
    <location>
        <begin position="285"/>
        <end position="309"/>
    </location>
</feature>
<dbReference type="OrthoDB" id="553320at2759"/>
<feature type="compositionally biased region" description="Low complexity" evidence="1">
    <location>
        <begin position="83"/>
        <end position="95"/>
    </location>
</feature>
<name>A0A2J8ABA7_9CHLO</name>
<accession>A0A2J8ABA7</accession>
<feature type="compositionally biased region" description="Polar residues" evidence="1">
    <location>
        <begin position="71"/>
        <end position="82"/>
    </location>
</feature>
<comment type="caution">
    <text evidence="2">The sequence shown here is derived from an EMBL/GenBank/DDBJ whole genome shotgun (WGS) entry which is preliminary data.</text>
</comment>
<feature type="compositionally biased region" description="Gly residues" evidence="1">
    <location>
        <begin position="188"/>
        <end position="198"/>
    </location>
</feature>
<feature type="compositionally biased region" description="Low complexity" evidence="1">
    <location>
        <begin position="117"/>
        <end position="126"/>
    </location>
</feature>
<dbReference type="EMBL" id="PGGS01000077">
    <property type="protein sequence ID" value="PNH09808.1"/>
    <property type="molecule type" value="Genomic_DNA"/>
</dbReference>
<feature type="region of interest" description="Disordered" evidence="1">
    <location>
        <begin position="515"/>
        <end position="569"/>
    </location>
</feature>
<feature type="compositionally biased region" description="Low complexity" evidence="1">
    <location>
        <begin position="1"/>
        <end position="22"/>
    </location>
</feature>
<feature type="compositionally biased region" description="Low complexity" evidence="1">
    <location>
        <begin position="367"/>
        <end position="381"/>
    </location>
</feature>
<dbReference type="AlphaFoldDB" id="A0A2J8ABA7"/>
<feature type="region of interest" description="Disordered" evidence="1">
    <location>
        <begin position="443"/>
        <end position="468"/>
    </location>
</feature>
<keyword evidence="3" id="KW-1185">Reference proteome</keyword>
<feature type="region of interest" description="Disordered" evidence="1">
    <location>
        <begin position="43"/>
        <end position="95"/>
    </location>
</feature>
<protein>
    <submittedName>
        <fullName evidence="2">Uncharacterized protein</fullName>
    </submittedName>
</protein>
<feature type="region of interest" description="Disordered" evidence="1">
    <location>
        <begin position="350"/>
        <end position="391"/>
    </location>
</feature>